<proteinExistence type="predicted"/>
<name>S8EEL5_FOMSC</name>
<dbReference type="HOGENOM" id="CLU_035438_1_1_1"/>
<dbReference type="PANTHER" id="PTHR11538:SF26">
    <property type="entry name" value="FERREDOXIN-FOLD ANTICODON-BINDING DOMAIN-CONTAINING PROTEIN 1"/>
    <property type="match status" value="1"/>
</dbReference>
<organism evidence="3 4">
    <name type="scientific">Fomitopsis schrenkii</name>
    <name type="common">Brown rot fungus</name>
    <dbReference type="NCBI Taxonomy" id="2126942"/>
    <lineage>
        <taxon>Eukaryota</taxon>
        <taxon>Fungi</taxon>
        <taxon>Dikarya</taxon>
        <taxon>Basidiomycota</taxon>
        <taxon>Agaricomycotina</taxon>
        <taxon>Agaricomycetes</taxon>
        <taxon>Polyporales</taxon>
        <taxon>Fomitopsis</taxon>
    </lineage>
</organism>
<accession>S8EEL5</accession>
<dbReference type="AlphaFoldDB" id="S8EEL5"/>
<feature type="region of interest" description="Disordered" evidence="1">
    <location>
        <begin position="1"/>
        <end position="57"/>
    </location>
</feature>
<evidence type="ECO:0000259" key="2">
    <source>
        <dbReference type="Pfam" id="PF10354"/>
    </source>
</evidence>
<dbReference type="OrthoDB" id="273345at2759"/>
<dbReference type="GO" id="GO:0070475">
    <property type="term" value="P:rRNA base methylation"/>
    <property type="evidence" value="ECO:0007669"/>
    <property type="project" value="InterPro"/>
</dbReference>
<dbReference type="eggNOG" id="KOG4174">
    <property type="taxonomic scope" value="Eukaryota"/>
</dbReference>
<dbReference type="FunCoup" id="S8EEL5">
    <property type="interactions" value="249"/>
</dbReference>
<sequence length="311" mass="34544">MVKGKGKLKTALSSQQSRLKKKQEAAHAEQVEKAKQGPRPKGKAKAPPPRPTIPFDPTDRILLIGEGNFSFCRALFLTPPNALEFLPPGNVTATAYDSEDECYSKYPEAQDIVSVLKQKGVQVLFNVDATKLEKCALLKGTKWDKVVWNFPHAGKGIADQDRNILSNQVLILDFFRSAAPFLATGPVPIMMKPRKRKVDSDEDEDHAPGEDNATEEPDATTVSSRGSILITLRNVPPYTLWDMPKLAKSPPSPTTPSAPNNPRYIQLRSFVFHRQIWKGYEHRMTKGERAHGQGKTGEGGEDRTWQFCLAA</sequence>
<dbReference type="InterPro" id="IPR019446">
    <property type="entry name" value="BMT5-like"/>
</dbReference>
<feature type="region of interest" description="Disordered" evidence="1">
    <location>
        <begin position="193"/>
        <end position="225"/>
    </location>
</feature>
<evidence type="ECO:0000313" key="4">
    <source>
        <dbReference type="Proteomes" id="UP000015241"/>
    </source>
</evidence>
<dbReference type="GO" id="GO:0005737">
    <property type="term" value="C:cytoplasm"/>
    <property type="evidence" value="ECO:0007669"/>
    <property type="project" value="TreeGrafter"/>
</dbReference>
<gene>
    <name evidence="3" type="ORF">FOMPIDRAFT_1028725</name>
</gene>
<protein>
    <recommendedName>
        <fullName evidence="2">25S rRNA (uridine-N(3))-methyltransferase BMT5-like domain-containing protein</fullName>
    </recommendedName>
</protein>
<dbReference type="Pfam" id="PF10354">
    <property type="entry name" value="BMT5-like"/>
    <property type="match status" value="1"/>
</dbReference>
<dbReference type="Proteomes" id="UP000015241">
    <property type="component" value="Unassembled WGS sequence"/>
</dbReference>
<feature type="compositionally biased region" description="Basic and acidic residues" evidence="1">
    <location>
        <begin position="22"/>
        <end position="35"/>
    </location>
</feature>
<dbReference type="PANTHER" id="PTHR11538">
    <property type="entry name" value="PHENYLALANYL-TRNA SYNTHETASE"/>
    <property type="match status" value="1"/>
</dbReference>
<dbReference type="EMBL" id="KE504130">
    <property type="protein sequence ID" value="EPT03452.1"/>
    <property type="molecule type" value="Genomic_DNA"/>
</dbReference>
<reference evidence="3 4" key="1">
    <citation type="journal article" date="2012" name="Science">
        <title>The Paleozoic origin of enzymatic lignin decomposition reconstructed from 31 fungal genomes.</title>
        <authorList>
            <person name="Floudas D."/>
            <person name="Binder M."/>
            <person name="Riley R."/>
            <person name="Barry K."/>
            <person name="Blanchette R.A."/>
            <person name="Henrissat B."/>
            <person name="Martinez A.T."/>
            <person name="Otillar R."/>
            <person name="Spatafora J.W."/>
            <person name="Yadav J.S."/>
            <person name="Aerts A."/>
            <person name="Benoit I."/>
            <person name="Boyd A."/>
            <person name="Carlson A."/>
            <person name="Copeland A."/>
            <person name="Coutinho P.M."/>
            <person name="de Vries R.P."/>
            <person name="Ferreira P."/>
            <person name="Findley K."/>
            <person name="Foster B."/>
            <person name="Gaskell J."/>
            <person name="Glotzer D."/>
            <person name="Gorecki P."/>
            <person name="Heitman J."/>
            <person name="Hesse C."/>
            <person name="Hori C."/>
            <person name="Igarashi K."/>
            <person name="Jurgens J.A."/>
            <person name="Kallen N."/>
            <person name="Kersten P."/>
            <person name="Kohler A."/>
            <person name="Kuees U."/>
            <person name="Kumar T.K.A."/>
            <person name="Kuo A."/>
            <person name="LaButti K."/>
            <person name="Larrondo L.F."/>
            <person name="Lindquist E."/>
            <person name="Ling A."/>
            <person name="Lombard V."/>
            <person name="Lucas S."/>
            <person name="Lundell T."/>
            <person name="Martin R."/>
            <person name="McLaughlin D.J."/>
            <person name="Morgenstern I."/>
            <person name="Morin E."/>
            <person name="Murat C."/>
            <person name="Nagy L.G."/>
            <person name="Nolan M."/>
            <person name="Ohm R.A."/>
            <person name="Patyshakuliyeva A."/>
            <person name="Rokas A."/>
            <person name="Ruiz-Duenas F.J."/>
            <person name="Sabat G."/>
            <person name="Salamov A."/>
            <person name="Samejima M."/>
            <person name="Schmutz J."/>
            <person name="Slot J.C."/>
            <person name="St John F."/>
            <person name="Stenlid J."/>
            <person name="Sun H."/>
            <person name="Sun S."/>
            <person name="Syed K."/>
            <person name="Tsang A."/>
            <person name="Wiebenga A."/>
            <person name="Young D."/>
            <person name="Pisabarro A."/>
            <person name="Eastwood D.C."/>
            <person name="Martin F."/>
            <person name="Cullen D."/>
            <person name="Grigoriev I.V."/>
            <person name="Hibbett D.S."/>
        </authorList>
    </citation>
    <scope>NUCLEOTIDE SEQUENCE</scope>
    <source>
        <strain evidence="4">FP-58527</strain>
    </source>
</reference>
<dbReference type="GO" id="GO:0070042">
    <property type="term" value="F:rRNA (uridine-N3-)-methyltransferase activity"/>
    <property type="evidence" value="ECO:0007669"/>
    <property type="project" value="InterPro"/>
</dbReference>
<evidence type="ECO:0000256" key="1">
    <source>
        <dbReference type="SAM" id="MobiDB-lite"/>
    </source>
</evidence>
<dbReference type="STRING" id="743788.S8EEL5"/>
<evidence type="ECO:0000313" key="3">
    <source>
        <dbReference type="EMBL" id="EPT03452.1"/>
    </source>
</evidence>
<dbReference type="InParanoid" id="S8EEL5"/>
<feature type="domain" description="25S rRNA (uridine-N(3))-methyltransferase BMT5-like" evidence="2">
    <location>
        <begin position="62"/>
        <end position="283"/>
    </location>
</feature>
<keyword evidence="4" id="KW-1185">Reference proteome</keyword>